<dbReference type="AlphaFoldDB" id="A0A1H2DUZ7"/>
<feature type="compositionally biased region" description="Polar residues" evidence="1">
    <location>
        <begin position="1"/>
        <end position="20"/>
    </location>
</feature>
<dbReference type="Proteomes" id="UP000243232">
    <property type="component" value="Chromosome I"/>
</dbReference>
<reference evidence="3" key="1">
    <citation type="submission" date="2016-10" db="EMBL/GenBank/DDBJ databases">
        <authorList>
            <person name="Varghese N."/>
            <person name="Submissions S."/>
        </authorList>
    </citation>
    <scope>NUCLEOTIDE SEQUENCE [LARGE SCALE GENOMIC DNA]</scope>
    <source>
        <strain evidence="3">DSM 17875</strain>
    </source>
</reference>
<organism evidence="2 3">
    <name type="scientific">Pseudomonas pohangensis</name>
    <dbReference type="NCBI Taxonomy" id="364197"/>
    <lineage>
        <taxon>Bacteria</taxon>
        <taxon>Pseudomonadati</taxon>
        <taxon>Pseudomonadota</taxon>
        <taxon>Gammaproteobacteria</taxon>
        <taxon>Pseudomonadales</taxon>
        <taxon>Pseudomonadaceae</taxon>
        <taxon>Pseudomonas</taxon>
    </lineage>
</organism>
<accession>A0A1H2DUZ7</accession>
<name>A0A1H2DUZ7_9PSED</name>
<evidence type="ECO:0000313" key="2">
    <source>
        <dbReference type="EMBL" id="SDT86662.1"/>
    </source>
</evidence>
<sequence>MNKQKLSGSLSPIAGNSNIKPTLYSAQGKPDRNPWRKRGSLLDEAFSEKFLKLEGQIRIVKTVELFANLDICHFCCRYPFTP</sequence>
<evidence type="ECO:0000313" key="3">
    <source>
        <dbReference type="Proteomes" id="UP000243232"/>
    </source>
</evidence>
<proteinExistence type="predicted"/>
<dbReference type="EMBL" id="LT629785">
    <property type="protein sequence ID" value="SDT86662.1"/>
    <property type="molecule type" value="Genomic_DNA"/>
</dbReference>
<keyword evidence="3" id="KW-1185">Reference proteome</keyword>
<feature type="region of interest" description="Disordered" evidence="1">
    <location>
        <begin position="1"/>
        <end position="32"/>
    </location>
</feature>
<gene>
    <name evidence="2" type="ORF">SAMN05216296_0031</name>
</gene>
<evidence type="ECO:0000256" key="1">
    <source>
        <dbReference type="SAM" id="MobiDB-lite"/>
    </source>
</evidence>
<protein>
    <submittedName>
        <fullName evidence="2">Uncharacterized protein</fullName>
    </submittedName>
</protein>
<dbReference type="STRING" id="364197.SAMN05216296_0031"/>